<protein>
    <recommendedName>
        <fullName evidence="2">RNase III domain-containing protein</fullName>
    </recommendedName>
</protein>
<dbReference type="EMBL" id="BTCM01000001">
    <property type="protein sequence ID" value="GMK53468.1"/>
    <property type="molecule type" value="Genomic_DNA"/>
</dbReference>
<comment type="caution">
    <text evidence="3">The sequence shown here is derived from an EMBL/GenBank/DDBJ whole genome shotgun (WGS) entry which is preliminary data.</text>
</comment>
<dbReference type="GO" id="GO:0003735">
    <property type="term" value="F:structural constituent of ribosome"/>
    <property type="evidence" value="ECO:0007669"/>
    <property type="project" value="InterPro"/>
</dbReference>
<dbReference type="Gene3D" id="1.10.1520.10">
    <property type="entry name" value="Ribonuclease III domain"/>
    <property type="match status" value="1"/>
</dbReference>
<sequence length="265" mass="28582">MSTSCVRALSAAPRAALRTNRRPRCSRALATEAPTPTPASPPPSKPKAPLYPAVLPAERGKPSGDEASAYLSSILSLPTGTFPPELALQILTHKSYRFAHRMAHPPPYTEAEMAQSQVSHNARLGFVGRRALAAYMAMFVHSSMPSTNAVYAADFLRGKDIAGKLDALRHQNNLGRVVGDRWQLGEVMRWDQNETGREGGYAKVKGLTVEAVLGGVFTHLGSPAAHRAYHLHILPLLQEQLRDPALIEAAERVRDSAQGLGGVVS</sequence>
<feature type="region of interest" description="Disordered" evidence="1">
    <location>
        <begin position="1"/>
        <end position="64"/>
    </location>
</feature>
<feature type="domain" description="RNase III" evidence="2">
    <location>
        <begin position="84"/>
        <end position="235"/>
    </location>
</feature>
<dbReference type="GO" id="GO:0004525">
    <property type="term" value="F:ribonuclease III activity"/>
    <property type="evidence" value="ECO:0007669"/>
    <property type="project" value="InterPro"/>
</dbReference>
<dbReference type="InterPro" id="IPR036389">
    <property type="entry name" value="RNase_III_sf"/>
</dbReference>
<dbReference type="GO" id="GO:0005762">
    <property type="term" value="C:mitochondrial large ribosomal subunit"/>
    <property type="evidence" value="ECO:0007669"/>
    <property type="project" value="InterPro"/>
</dbReference>
<dbReference type="InterPro" id="IPR000999">
    <property type="entry name" value="RNase_III_dom"/>
</dbReference>
<dbReference type="Pfam" id="PF14622">
    <property type="entry name" value="Ribonucleas_3_3"/>
    <property type="match status" value="1"/>
</dbReference>
<gene>
    <name evidence="3" type="ORF">CspeluHIS016_0100540</name>
</gene>
<dbReference type="InterPro" id="IPR040030">
    <property type="entry name" value="Ribosomal_mL57"/>
</dbReference>
<dbReference type="GO" id="GO:0032543">
    <property type="term" value="P:mitochondrial translation"/>
    <property type="evidence" value="ECO:0007669"/>
    <property type="project" value="InterPro"/>
</dbReference>
<evidence type="ECO:0000259" key="2">
    <source>
        <dbReference type="Pfam" id="PF14622"/>
    </source>
</evidence>
<evidence type="ECO:0000256" key="1">
    <source>
        <dbReference type="SAM" id="MobiDB-lite"/>
    </source>
</evidence>
<keyword evidence="4" id="KW-1185">Reference proteome</keyword>
<evidence type="ECO:0000313" key="3">
    <source>
        <dbReference type="EMBL" id="GMK53468.1"/>
    </source>
</evidence>
<dbReference type="GO" id="GO:0006396">
    <property type="term" value="P:RNA processing"/>
    <property type="evidence" value="ECO:0007669"/>
    <property type="project" value="InterPro"/>
</dbReference>
<reference evidence="3" key="2">
    <citation type="submission" date="2023-06" db="EMBL/GenBank/DDBJ databases">
        <authorList>
            <person name="Kobayashi Y."/>
            <person name="Kayamori A."/>
            <person name="Aoki K."/>
            <person name="Shiwa Y."/>
            <person name="Fujita N."/>
            <person name="Sugita T."/>
            <person name="Iwasaki W."/>
            <person name="Tanaka N."/>
            <person name="Takashima M."/>
        </authorList>
    </citation>
    <scope>NUCLEOTIDE SEQUENCE</scope>
    <source>
        <strain evidence="3">HIS016</strain>
    </source>
</reference>
<name>A0AAD3Y8V2_9TREE</name>
<accession>A0AAD3Y8V2</accession>
<dbReference type="PANTHER" id="PTHR28160">
    <property type="entry name" value="54S RIBOSOMAL PROTEIN L15, MITOCHONDRIAL"/>
    <property type="match status" value="1"/>
</dbReference>
<feature type="compositionally biased region" description="Low complexity" evidence="1">
    <location>
        <begin position="7"/>
        <end position="18"/>
    </location>
</feature>
<dbReference type="PANTHER" id="PTHR28160:SF1">
    <property type="entry name" value="LARGE RIBOSOMAL SUBUNIT PROTEIN ML57"/>
    <property type="match status" value="1"/>
</dbReference>
<dbReference type="Proteomes" id="UP001222932">
    <property type="component" value="Unassembled WGS sequence"/>
</dbReference>
<reference evidence="3" key="1">
    <citation type="journal article" date="2023" name="BMC Genomics">
        <title>Chromosome-level genome assemblies of Cutaneotrichosporon spp. (Trichosporonales, Basidiomycota) reveal imbalanced evolution between nucleotide sequences and chromosome synteny.</title>
        <authorList>
            <person name="Kobayashi Y."/>
            <person name="Kayamori A."/>
            <person name="Aoki K."/>
            <person name="Shiwa Y."/>
            <person name="Matsutani M."/>
            <person name="Fujita N."/>
            <person name="Sugita T."/>
            <person name="Iwasaki W."/>
            <person name="Tanaka N."/>
            <person name="Takashima M."/>
        </authorList>
    </citation>
    <scope>NUCLEOTIDE SEQUENCE</scope>
    <source>
        <strain evidence="3">HIS016</strain>
    </source>
</reference>
<dbReference type="AlphaFoldDB" id="A0AAD3Y8V2"/>
<feature type="compositionally biased region" description="Pro residues" evidence="1">
    <location>
        <begin position="35"/>
        <end position="46"/>
    </location>
</feature>
<dbReference type="SUPFAM" id="SSF69065">
    <property type="entry name" value="RNase III domain-like"/>
    <property type="match status" value="1"/>
</dbReference>
<evidence type="ECO:0000313" key="4">
    <source>
        <dbReference type="Proteomes" id="UP001222932"/>
    </source>
</evidence>
<organism evidence="3 4">
    <name type="scientific">Cutaneotrichosporon spelunceum</name>
    <dbReference type="NCBI Taxonomy" id="1672016"/>
    <lineage>
        <taxon>Eukaryota</taxon>
        <taxon>Fungi</taxon>
        <taxon>Dikarya</taxon>
        <taxon>Basidiomycota</taxon>
        <taxon>Agaricomycotina</taxon>
        <taxon>Tremellomycetes</taxon>
        <taxon>Trichosporonales</taxon>
        <taxon>Trichosporonaceae</taxon>
        <taxon>Cutaneotrichosporon</taxon>
    </lineage>
</organism>
<proteinExistence type="predicted"/>